<name>A0A0M0KXF3_9BACI</name>
<keyword evidence="2" id="KW-1185">Reference proteome</keyword>
<comment type="caution">
    <text evidence="1">The sequence shown here is derived from an EMBL/GenBank/DDBJ whole genome shotgun (WGS) entry which is preliminary data.</text>
</comment>
<proteinExistence type="predicted"/>
<dbReference type="AlphaFoldDB" id="A0A0M0KXF3"/>
<dbReference type="Proteomes" id="UP000037558">
    <property type="component" value="Unassembled WGS sequence"/>
</dbReference>
<organism evidence="1 2">
    <name type="scientific">Priestia koreensis</name>
    <dbReference type="NCBI Taxonomy" id="284581"/>
    <lineage>
        <taxon>Bacteria</taxon>
        <taxon>Bacillati</taxon>
        <taxon>Bacillota</taxon>
        <taxon>Bacilli</taxon>
        <taxon>Bacillales</taxon>
        <taxon>Bacillaceae</taxon>
        <taxon>Priestia</taxon>
    </lineage>
</organism>
<evidence type="ECO:0000313" key="2">
    <source>
        <dbReference type="Proteomes" id="UP000037558"/>
    </source>
</evidence>
<dbReference type="RefSeq" id="WP_053402473.1">
    <property type="nucleotide sequence ID" value="NZ_LILC01000022.1"/>
</dbReference>
<reference evidence="2" key="1">
    <citation type="submission" date="2015-08" db="EMBL/GenBank/DDBJ databases">
        <title>Fjat-14210 dsm16467.</title>
        <authorList>
            <person name="Liu B."/>
            <person name="Wang J."/>
            <person name="Zhu Y."/>
            <person name="Liu G."/>
            <person name="Chen Q."/>
            <person name="Chen Z."/>
            <person name="Lan J."/>
            <person name="Che J."/>
            <person name="Ge C."/>
            <person name="Shi H."/>
            <person name="Pan Z."/>
            <person name="Liu X."/>
        </authorList>
    </citation>
    <scope>NUCLEOTIDE SEQUENCE [LARGE SCALE GENOMIC DNA]</scope>
    <source>
        <strain evidence="2">DSM 16467</strain>
    </source>
</reference>
<evidence type="ECO:0000313" key="1">
    <source>
        <dbReference type="EMBL" id="KOO43078.1"/>
    </source>
</evidence>
<gene>
    <name evidence="1" type="ORF">AMD01_16140</name>
</gene>
<dbReference type="OrthoDB" id="2951382at2"/>
<protein>
    <submittedName>
        <fullName evidence="1">Uncharacterized protein</fullName>
    </submittedName>
</protein>
<accession>A0A0M0KXF3</accession>
<dbReference type="PATRIC" id="fig|284581.3.peg.2680"/>
<sequence length="190" mass="21142">MTLLLSVPSFADEEVINDNANVSDYENLNSDISGDSSNITDFSPTSPGYVFTNPTAKVKSLNGDFYTQIRSELQSITEKFYNGLITEDQMANLIQSNISPKLATRDDEVALQLSEQSLSVYYLIAGSPPGVDHTLYYFETNTRESLLFSKYPKNASKTVSAAFVATKESKARYNIKAMEMLLDIRIGQLF</sequence>
<dbReference type="EMBL" id="LILC01000022">
    <property type="protein sequence ID" value="KOO43078.1"/>
    <property type="molecule type" value="Genomic_DNA"/>
</dbReference>